<evidence type="ECO:0000313" key="3">
    <source>
        <dbReference type="Proteomes" id="UP000298596"/>
    </source>
</evidence>
<feature type="compositionally biased region" description="Basic and acidic residues" evidence="1">
    <location>
        <begin position="396"/>
        <end position="409"/>
    </location>
</feature>
<evidence type="ECO:0008006" key="4">
    <source>
        <dbReference type="Google" id="ProtNLM"/>
    </source>
</evidence>
<reference evidence="2 3" key="1">
    <citation type="submission" date="2018-09" db="EMBL/GenBank/DDBJ databases">
        <title>Whole genome based analysis of evolution and adaptive divergence in Indian and Brazilian strains of Azospirillum brasilense.</title>
        <authorList>
            <person name="Singh C."/>
            <person name="Tripathi A.K."/>
        </authorList>
    </citation>
    <scope>NUCLEOTIDE SEQUENCE [LARGE SCALE GENOMIC DNA]</scope>
    <source>
        <strain evidence="2 3">MTCC4036</strain>
    </source>
</reference>
<organism evidence="2 3">
    <name type="scientific">Azospirillum brasilense</name>
    <dbReference type="NCBI Taxonomy" id="192"/>
    <lineage>
        <taxon>Bacteria</taxon>
        <taxon>Pseudomonadati</taxon>
        <taxon>Pseudomonadota</taxon>
        <taxon>Alphaproteobacteria</taxon>
        <taxon>Rhodospirillales</taxon>
        <taxon>Azospirillaceae</taxon>
        <taxon>Azospirillum</taxon>
    </lineage>
</organism>
<evidence type="ECO:0000313" key="2">
    <source>
        <dbReference type="EMBL" id="QCO02858.1"/>
    </source>
</evidence>
<gene>
    <name evidence="2" type="ORF">D3867_13065</name>
</gene>
<name>A0A4D8PZN5_AZOBR</name>
<accession>A0A4D8PZN5</accession>
<feature type="region of interest" description="Disordered" evidence="1">
    <location>
        <begin position="380"/>
        <end position="409"/>
    </location>
</feature>
<dbReference type="AlphaFoldDB" id="A0A4D8PZN5"/>
<dbReference type="EMBL" id="CP032330">
    <property type="protein sequence ID" value="QCO02858.1"/>
    <property type="molecule type" value="Genomic_DNA"/>
</dbReference>
<protein>
    <recommendedName>
        <fullName evidence="4">Restriction endonuclease</fullName>
    </recommendedName>
</protein>
<evidence type="ECO:0000256" key="1">
    <source>
        <dbReference type="SAM" id="MobiDB-lite"/>
    </source>
</evidence>
<proteinExistence type="predicted"/>
<sequence>MTAGTSWSWEKWSTEHPVRVAFTGTMAEVVNTKLAGVGLLPSVARKKDLDFLAANHRRLLGAMERDKSHARIAEVMDFSSGSRYPKFRDECLKIMGIGPEAVRAEWSSRGYLVTQFLAMTAGLWKIPSWAMLYSAVQTASHRAFRACQGQGEIETTAELTSQLRSVLGEKFVETLKRENIHLPPGAFLDFGTASMQGWKDRLGSDFALVVGTTVNDIPMYRVVVFQAKWEGSRGSANVSQGDGRQLRDLLATGMGYYVFYPRAVDKKAFVATVRSAESVNSDVHGPSGKPKYDVDVCCARDGGDPAWDFATFVTVAMTSPEDDIGKVFPDADTVAEALSTDRKEPLTARVVFADLTSCLNVRLLAEKLRERGYEEEQQIFETLSSLDDPPEVAEEMSPRDREPWSDPWS</sequence>
<dbReference type="Proteomes" id="UP000298596">
    <property type="component" value="Chromosome"/>
</dbReference>